<feature type="domain" description="Rhodopsin" evidence="7">
    <location>
        <begin position="45"/>
        <end position="192"/>
    </location>
</feature>
<dbReference type="Proteomes" id="UP000224634">
    <property type="component" value="Unassembled WGS sequence"/>
</dbReference>
<feature type="transmembrane region" description="Helical" evidence="6">
    <location>
        <begin position="61"/>
        <end position="79"/>
    </location>
</feature>
<dbReference type="GO" id="GO:0016020">
    <property type="term" value="C:membrane"/>
    <property type="evidence" value="ECO:0007669"/>
    <property type="project" value="UniProtKB-SubCell"/>
</dbReference>
<organism evidence="8 9">
    <name type="scientific">Polytolypa hystricis (strain UAMH7299)</name>
    <dbReference type="NCBI Taxonomy" id="1447883"/>
    <lineage>
        <taxon>Eukaryota</taxon>
        <taxon>Fungi</taxon>
        <taxon>Dikarya</taxon>
        <taxon>Ascomycota</taxon>
        <taxon>Pezizomycotina</taxon>
        <taxon>Eurotiomycetes</taxon>
        <taxon>Eurotiomycetidae</taxon>
        <taxon>Onygenales</taxon>
        <taxon>Onygenales incertae sedis</taxon>
        <taxon>Polytolypa</taxon>
    </lineage>
</organism>
<evidence type="ECO:0000256" key="3">
    <source>
        <dbReference type="ARBA" id="ARBA00022989"/>
    </source>
</evidence>
<evidence type="ECO:0000313" key="9">
    <source>
        <dbReference type="Proteomes" id="UP000224634"/>
    </source>
</evidence>
<evidence type="ECO:0000256" key="4">
    <source>
        <dbReference type="ARBA" id="ARBA00023136"/>
    </source>
</evidence>
<dbReference type="EMBL" id="PDNA01000094">
    <property type="protein sequence ID" value="PGH14378.1"/>
    <property type="molecule type" value="Genomic_DNA"/>
</dbReference>
<feature type="transmembrane region" description="Helical" evidence="6">
    <location>
        <begin position="103"/>
        <end position="127"/>
    </location>
</feature>
<evidence type="ECO:0000259" key="7">
    <source>
        <dbReference type="Pfam" id="PF20684"/>
    </source>
</evidence>
<feature type="transmembrane region" description="Helical" evidence="6">
    <location>
        <begin position="139"/>
        <end position="160"/>
    </location>
</feature>
<protein>
    <recommendedName>
        <fullName evidence="7">Rhodopsin domain-containing protein</fullName>
    </recommendedName>
</protein>
<reference evidence="8 9" key="1">
    <citation type="submission" date="2017-10" db="EMBL/GenBank/DDBJ databases">
        <title>Comparative genomics in systemic dimorphic fungi from Ajellomycetaceae.</title>
        <authorList>
            <person name="Munoz J.F."/>
            <person name="Mcewen J.G."/>
            <person name="Clay O.K."/>
            <person name="Cuomo C.A."/>
        </authorList>
    </citation>
    <scope>NUCLEOTIDE SEQUENCE [LARGE SCALE GENOMIC DNA]</scope>
    <source>
        <strain evidence="8 9">UAMH7299</strain>
    </source>
</reference>
<proteinExistence type="inferred from homology"/>
<dbReference type="OrthoDB" id="5022096at2759"/>
<keyword evidence="9" id="KW-1185">Reference proteome</keyword>
<dbReference type="InterPro" id="IPR052337">
    <property type="entry name" value="SAT4-like"/>
</dbReference>
<name>A0A2B7Y0Q5_POLH7</name>
<comment type="caution">
    <text evidence="8">The sequence shown here is derived from an EMBL/GenBank/DDBJ whole genome shotgun (WGS) entry which is preliminary data.</text>
</comment>
<keyword evidence="4 6" id="KW-0472">Membrane</keyword>
<evidence type="ECO:0000256" key="6">
    <source>
        <dbReference type="SAM" id="Phobius"/>
    </source>
</evidence>
<accession>A0A2B7Y0Q5</accession>
<keyword evidence="2 6" id="KW-0812">Transmembrane</keyword>
<evidence type="ECO:0000256" key="1">
    <source>
        <dbReference type="ARBA" id="ARBA00004141"/>
    </source>
</evidence>
<dbReference type="InterPro" id="IPR049326">
    <property type="entry name" value="Rhodopsin_dom_fungi"/>
</dbReference>
<sequence length="207" mass="23702">MASRVAGRHWDPSQLPTAYRNESKVPYLLSVHGILFVIAVIVLLLRVYVRYFMLVGLSVDDYVMLAAGACSIAMLVTFIDETKNGLGRHWLAIPYEQMERFALFAWVSSLFVVTGVNLVKISIGLFLLRVTQTQRWRKFIIFMIVFLILIIITFLGTLIFQCIPVEAAWKYDMRPAAKCFSSETYIAIGIFNNCEQIYPRRGILEPH</sequence>
<comment type="subcellular location">
    <subcellularLocation>
        <location evidence="1">Membrane</location>
        <topology evidence="1">Multi-pass membrane protein</topology>
    </subcellularLocation>
</comment>
<comment type="similarity">
    <text evidence="5">Belongs to the SAT4 family.</text>
</comment>
<dbReference type="STRING" id="1447883.A0A2B7Y0Q5"/>
<dbReference type="PANTHER" id="PTHR33048">
    <property type="entry name" value="PTH11-LIKE INTEGRAL MEMBRANE PROTEIN (AFU_ORTHOLOGUE AFUA_5G11245)"/>
    <property type="match status" value="1"/>
</dbReference>
<evidence type="ECO:0000313" key="8">
    <source>
        <dbReference type="EMBL" id="PGH14378.1"/>
    </source>
</evidence>
<keyword evidence="3 6" id="KW-1133">Transmembrane helix</keyword>
<dbReference type="AlphaFoldDB" id="A0A2B7Y0Q5"/>
<feature type="transmembrane region" description="Helical" evidence="6">
    <location>
        <begin position="27"/>
        <end position="49"/>
    </location>
</feature>
<evidence type="ECO:0000256" key="5">
    <source>
        <dbReference type="ARBA" id="ARBA00038359"/>
    </source>
</evidence>
<dbReference type="Pfam" id="PF20684">
    <property type="entry name" value="Fung_rhodopsin"/>
    <property type="match status" value="1"/>
</dbReference>
<gene>
    <name evidence="8" type="ORF">AJ80_05968</name>
</gene>
<evidence type="ECO:0000256" key="2">
    <source>
        <dbReference type="ARBA" id="ARBA00022692"/>
    </source>
</evidence>
<dbReference type="PANTHER" id="PTHR33048:SF167">
    <property type="entry name" value="INTEGRAL MEMBRANE PROTEIN"/>
    <property type="match status" value="1"/>
</dbReference>